<dbReference type="SUPFAM" id="SSF56796">
    <property type="entry name" value="Dehydroquinate synthase-like"/>
    <property type="match status" value="1"/>
</dbReference>
<dbReference type="Pfam" id="PF01761">
    <property type="entry name" value="DHQ_synthase"/>
    <property type="match status" value="1"/>
</dbReference>
<evidence type="ECO:0000256" key="10">
    <source>
        <dbReference type="ARBA" id="ARBA00022605"/>
    </source>
</evidence>
<dbReference type="EMBL" id="JBHGPK010000025">
    <property type="protein sequence ID" value="MFC2253988.1"/>
    <property type="molecule type" value="Genomic_DNA"/>
</dbReference>
<keyword evidence="12 18" id="KW-0547">Nucleotide-binding</keyword>
<dbReference type="InterPro" id="IPR056179">
    <property type="entry name" value="DHQS_C"/>
</dbReference>
<keyword evidence="9 18" id="KW-0963">Cytoplasm</keyword>
<organism evidence="21 22">
    <name type="scientific">Labrys neptuniae</name>
    <dbReference type="NCBI Taxonomy" id="376174"/>
    <lineage>
        <taxon>Bacteria</taxon>
        <taxon>Pseudomonadati</taxon>
        <taxon>Pseudomonadota</taxon>
        <taxon>Alphaproteobacteria</taxon>
        <taxon>Hyphomicrobiales</taxon>
        <taxon>Xanthobacteraceae</taxon>
        <taxon>Labrys</taxon>
    </lineage>
</organism>
<keyword evidence="17 18" id="KW-0170">Cobalt</keyword>
<evidence type="ECO:0000256" key="7">
    <source>
        <dbReference type="ARBA" id="ARBA00013031"/>
    </source>
</evidence>
<comment type="caution">
    <text evidence="21">The sequence shown here is derived from an EMBL/GenBank/DDBJ whole genome shotgun (WGS) entry which is preliminary data.</text>
</comment>
<evidence type="ECO:0000256" key="4">
    <source>
        <dbReference type="ARBA" id="ARBA00004496"/>
    </source>
</evidence>
<dbReference type="GO" id="GO:0003856">
    <property type="term" value="F:3-dehydroquinate synthase activity"/>
    <property type="evidence" value="ECO:0007669"/>
    <property type="project" value="UniProtKB-EC"/>
</dbReference>
<keyword evidence="10 18" id="KW-0028">Amino-acid biosynthesis</keyword>
<name>A0ABV6ZP64_9HYPH</name>
<keyword evidence="16 18" id="KW-0456">Lyase</keyword>
<evidence type="ECO:0000256" key="17">
    <source>
        <dbReference type="ARBA" id="ARBA00023285"/>
    </source>
</evidence>
<dbReference type="PANTHER" id="PTHR43622">
    <property type="entry name" value="3-DEHYDROQUINATE SYNTHASE"/>
    <property type="match status" value="1"/>
</dbReference>
<comment type="pathway">
    <text evidence="5 18">Metabolic intermediate biosynthesis; chorismate biosynthesis; chorismate from D-erythrose 4-phosphate and phosphoenolpyruvate: step 2/7.</text>
</comment>
<dbReference type="InterPro" id="IPR016037">
    <property type="entry name" value="DHQ_synth_AroB"/>
</dbReference>
<evidence type="ECO:0000256" key="8">
    <source>
        <dbReference type="ARBA" id="ARBA00017684"/>
    </source>
</evidence>
<feature type="domain" description="3-dehydroquinate synthase C-terminal" evidence="20">
    <location>
        <begin position="185"/>
        <end position="334"/>
    </location>
</feature>
<proteinExistence type="inferred from homology"/>
<feature type="binding site" evidence="18">
    <location>
        <begin position="109"/>
        <end position="113"/>
    </location>
    <ligand>
        <name>NAD(+)</name>
        <dbReference type="ChEBI" id="CHEBI:57540"/>
    </ligand>
</feature>
<evidence type="ECO:0000256" key="11">
    <source>
        <dbReference type="ARBA" id="ARBA00022723"/>
    </source>
</evidence>
<dbReference type="InterPro" id="IPR030960">
    <property type="entry name" value="DHQS/DOIS_N"/>
</dbReference>
<dbReference type="InterPro" id="IPR050071">
    <property type="entry name" value="Dehydroquinate_synthase"/>
</dbReference>
<evidence type="ECO:0000256" key="5">
    <source>
        <dbReference type="ARBA" id="ARBA00004661"/>
    </source>
</evidence>
<evidence type="ECO:0000256" key="3">
    <source>
        <dbReference type="ARBA" id="ARBA00003485"/>
    </source>
</evidence>
<comment type="catalytic activity">
    <reaction evidence="1 18">
        <text>7-phospho-2-dehydro-3-deoxy-D-arabino-heptonate = 3-dehydroquinate + phosphate</text>
        <dbReference type="Rhea" id="RHEA:21968"/>
        <dbReference type="ChEBI" id="CHEBI:32364"/>
        <dbReference type="ChEBI" id="CHEBI:43474"/>
        <dbReference type="ChEBI" id="CHEBI:58394"/>
        <dbReference type="EC" id="4.2.3.4"/>
    </reaction>
</comment>
<dbReference type="Gene3D" id="1.20.1090.10">
    <property type="entry name" value="Dehydroquinate synthase-like - alpha domain"/>
    <property type="match status" value="1"/>
</dbReference>
<comment type="subcellular location">
    <subcellularLocation>
        <location evidence="4 18">Cytoplasm</location>
    </subcellularLocation>
</comment>
<evidence type="ECO:0000256" key="6">
    <source>
        <dbReference type="ARBA" id="ARBA00005412"/>
    </source>
</evidence>
<keyword evidence="11 18" id="KW-0479">Metal-binding</keyword>
<evidence type="ECO:0000256" key="12">
    <source>
        <dbReference type="ARBA" id="ARBA00022741"/>
    </source>
</evidence>
<dbReference type="Gene3D" id="3.40.50.1970">
    <property type="match status" value="1"/>
</dbReference>
<comment type="similarity">
    <text evidence="6 18">Belongs to the sugar phosphate cyclases superfamily. Dehydroquinate synthase family.</text>
</comment>
<comment type="cofactor">
    <cofactor evidence="18">
        <name>Co(2+)</name>
        <dbReference type="ChEBI" id="CHEBI:48828"/>
    </cofactor>
    <cofactor evidence="18">
        <name>Zn(2+)</name>
        <dbReference type="ChEBI" id="CHEBI:29105"/>
    </cofactor>
    <text evidence="18">Binds 1 divalent metal cation per subunit. Can use either Co(2+) or Zn(2+).</text>
</comment>
<dbReference type="Proteomes" id="UP001595190">
    <property type="component" value="Unassembled WGS sequence"/>
</dbReference>
<evidence type="ECO:0000256" key="9">
    <source>
        <dbReference type="ARBA" id="ARBA00022490"/>
    </source>
</evidence>
<feature type="binding site" evidence="18">
    <location>
        <begin position="133"/>
        <end position="134"/>
    </location>
    <ligand>
        <name>NAD(+)</name>
        <dbReference type="ChEBI" id="CHEBI:57540"/>
    </ligand>
</feature>
<keyword evidence="15 18" id="KW-0057">Aromatic amino acid biosynthesis</keyword>
<dbReference type="CDD" id="cd08195">
    <property type="entry name" value="DHQS"/>
    <property type="match status" value="1"/>
</dbReference>
<dbReference type="HAMAP" id="MF_00110">
    <property type="entry name" value="DHQ_synthase"/>
    <property type="match status" value="1"/>
</dbReference>
<dbReference type="InterPro" id="IPR030963">
    <property type="entry name" value="DHQ_synth_fam"/>
</dbReference>
<dbReference type="EC" id="4.2.3.4" evidence="7 18"/>
<evidence type="ECO:0000256" key="18">
    <source>
        <dbReference type="HAMAP-Rule" id="MF_00110"/>
    </source>
</evidence>
<keyword evidence="14 18" id="KW-0520">NAD</keyword>
<keyword evidence="13 18" id="KW-0862">Zinc</keyword>
<feature type="binding site" evidence="18">
    <location>
        <position position="269"/>
    </location>
    <ligand>
        <name>Zn(2+)</name>
        <dbReference type="ChEBI" id="CHEBI:29105"/>
    </ligand>
</feature>
<evidence type="ECO:0000256" key="14">
    <source>
        <dbReference type="ARBA" id="ARBA00023027"/>
    </source>
</evidence>
<evidence type="ECO:0000313" key="21">
    <source>
        <dbReference type="EMBL" id="MFC2253988.1"/>
    </source>
</evidence>
<dbReference type="NCBIfam" id="TIGR01357">
    <property type="entry name" value="aroB"/>
    <property type="match status" value="1"/>
</dbReference>
<evidence type="ECO:0000256" key="16">
    <source>
        <dbReference type="ARBA" id="ARBA00023239"/>
    </source>
</evidence>
<feature type="binding site" evidence="18">
    <location>
        <position position="250"/>
    </location>
    <ligand>
        <name>Zn(2+)</name>
        <dbReference type="ChEBI" id="CHEBI:29105"/>
    </ligand>
</feature>
<protein>
    <recommendedName>
        <fullName evidence="8 18">3-dehydroquinate synthase</fullName>
        <shortName evidence="18">DHQS</shortName>
        <ecNumber evidence="7 18">4.2.3.4</ecNumber>
    </recommendedName>
</protein>
<reference evidence="21 22" key="1">
    <citation type="submission" date="2024-09" db="EMBL/GenBank/DDBJ databases">
        <title>Description of Labrys sedimenti sp. nov., isolated from a diclofenac-degrading enrichment culture, and genome-based reclassification of Labrys portucalensis as a later heterotypic synonym of Labrys neptuniae.</title>
        <authorList>
            <person name="Tancsics A."/>
            <person name="Csepanyi A."/>
        </authorList>
    </citation>
    <scope>NUCLEOTIDE SEQUENCE [LARGE SCALE GENOMIC DNA]</scope>
    <source>
        <strain evidence="21 22">LMG 23412</strain>
    </source>
</reference>
<comment type="cofactor">
    <cofactor evidence="2 18">
        <name>NAD(+)</name>
        <dbReference type="ChEBI" id="CHEBI:57540"/>
    </cofactor>
</comment>
<evidence type="ECO:0000259" key="20">
    <source>
        <dbReference type="Pfam" id="PF24621"/>
    </source>
</evidence>
<feature type="domain" description="3-dehydroquinate synthase N-terminal" evidence="19">
    <location>
        <begin position="71"/>
        <end position="183"/>
    </location>
</feature>
<evidence type="ECO:0000256" key="1">
    <source>
        <dbReference type="ARBA" id="ARBA00001393"/>
    </source>
</evidence>
<feature type="binding site" evidence="18">
    <location>
        <position position="146"/>
    </location>
    <ligand>
        <name>NAD(+)</name>
        <dbReference type="ChEBI" id="CHEBI:57540"/>
    </ligand>
</feature>
<dbReference type="PANTHER" id="PTHR43622:SF7">
    <property type="entry name" value="3-DEHYDROQUINATE SYNTHASE, CHLOROPLASTIC"/>
    <property type="match status" value="1"/>
</dbReference>
<dbReference type="RefSeq" id="WP_394314774.1">
    <property type="nucleotide sequence ID" value="NZ_JBHGPK010000025.1"/>
</dbReference>
<evidence type="ECO:0000313" key="22">
    <source>
        <dbReference type="Proteomes" id="UP001595190"/>
    </source>
</evidence>
<feature type="binding site" evidence="18">
    <location>
        <position position="188"/>
    </location>
    <ligand>
        <name>Zn(2+)</name>
        <dbReference type="ChEBI" id="CHEBI:29105"/>
    </ligand>
</feature>
<comment type="caution">
    <text evidence="18">Lacks conserved residue(s) required for the propagation of feature annotation.</text>
</comment>
<dbReference type="Pfam" id="PF24621">
    <property type="entry name" value="DHQS_C"/>
    <property type="match status" value="1"/>
</dbReference>
<feature type="binding site" evidence="18">
    <location>
        <position position="155"/>
    </location>
    <ligand>
        <name>NAD(+)</name>
        <dbReference type="ChEBI" id="CHEBI:57540"/>
    </ligand>
</feature>
<accession>A0ABV6ZP64</accession>
<evidence type="ECO:0000256" key="13">
    <source>
        <dbReference type="ARBA" id="ARBA00022833"/>
    </source>
</evidence>
<dbReference type="PIRSF" id="PIRSF001455">
    <property type="entry name" value="DHQ_synth"/>
    <property type="match status" value="1"/>
</dbReference>
<evidence type="ECO:0000256" key="2">
    <source>
        <dbReference type="ARBA" id="ARBA00001911"/>
    </source>
</evidence>
<evidence type="ECO:0000259" key="19">
    <source>
        <dbReference type="Pfam" id="PF01761"/>
    </source>
</evidence>
<sequence length="377" mass="39154">MSQPIVVPVALGARSYEIAIGPGLLPEAGQRIAALAPKARLAIVTDANVAALHLATLAASLDAAGIEHQTITVAPGEASKSFATFAEVCEGLIATRVERGDLVVAFGGGVIGDLAGFAAAAVRRGMRFVQIPTSLLAQVDSSVGGKTGINSRYGKNLVGAFHQPSLVLADTQVLDTLSRREFRAGYAEVAKYGLINDAPFFHWLETNWQDVMAGGPARVEAIATSCRSKAGIVARDETETGERALLNLGHTFGHALEAVTGYNSARLVHGEGVSIGMVLAHEFSARLGLCSQETPSRVAAHLAAAGLPTRIDQVPGGAGTASELMNAILQDKKVKRGKLTFILTRGIGESFIANDVDPSAVTGFLEEKLADAGKLGA</sequence>
<evidence type="ECO:0000256" key="15">
    <source>
        <dbReference type="ARBA" id="ARBA00023141"/>
    </source>
</evidence>
<comment type="function">
    <text evidence="3 18">Catalyzes the conversion of 3-deoxy-D-arabino-heptulosonate 7-phosphate (DAHP) to dehydroquinate (DHQ).</text>
</comment>
<gene>
    <name evidence="18 21" type="primary">aroB</name>
    <name evidence="21" type="ORF">ACETRX_30455</name>
</gene>